<dbReference type="EMBL" id="JAGTJJ010000032">
    <property type="protein sequence ID" value="MDC3985902.1"/>
    <property type="molecule type" value="Genomic_DNA"/>
</dbReference>
<dbReference type="Pfam" id="PF03995">
    <property type="entry name" value="Inhibitor_I36"/>
    <property type="match status" value="1"/>
</dbReference>
<organism evidence="3 4">
    <name type="scientific">Polyangium jinanense</name>
    <dbReference type="NCBI Taxonomy" id="2829994"/>
    <lineage>
        <taxon>Bacteria</taxon>
        <taxon>Pseudomonadati</taxon>
        <taxon>Myxococcota</taxon>
        <taxon>Polyangia</taxon>
        <taxon>Polyangiales</taxon>
        <taxon>Polyangiaceae</taxon>
        <taxon>Polyangium</taxon>
    </lineage>
</organism>
<evidence type="ECO:0000313" key="4">
    <source>
        <dbReference type="Proteomes" id="UP001151081"/>
    </source>
</evidence>
<dbReference type="RefSeq" id="WP_272459271.1">
    <property type="nucleotide sequence ID" value="NZ_JAGTJJ010000032.1"/>
</dbReference>
<evidence type="ECO:0000313" key="3">
    <source>
        <dbReference type="EMBL" id="MDC3988522.1"/>
    </source>
</evidence>
<dbReference type="InterPro" id="IPR011024">
    <property type="entry name" value="G_crystallin-like"/>
</dbReference>
<dbReference type="SUPFAM" id="SSF49695">
    <property type="entry name" value="gamma-Crystallin-like"/>
    <property type="match status" value="1"/>
</dbReference>
<dbReference type="EMBL" id="JAGTJJ010000075">
    <property type="protein sequence ID" value="MDC3988522.1"/>
    <property type="molecule type" value="Genomic_DNA"/>
</dbReference>
<gene>
    <name evidence="2" type="ORF">KEG57_35805</name>
    <name evidence="3" type="ORF">KEG57_49100</name>
</gene>
<name>A0A9X4AZU8_9BACT</name>
<keyword evidence="1" id="KW-0732">Signal</keyword>
<keyword evidence="4" id="KW-1185">Reference proteome</keyword>
<dbReference type="AlphaFoldDB" id="A0A9X4AZU8"/>
<reference evidence="3 4" key="1">
    <citation type="submission" date="2021-04" db="EMBL/GenBank/DDBJ databases">
        <title>Genome analysis of Polyangium sp.</title>
        <authorList>
            <person name="Li Y."/>
            <person name="Wang J."/>
        </authorList>
    </citation>
    <scope>NUCLEOTIDE SEQUENCE [LARGE SCALE GENOMIC DNA]</scope>
    <source>
        <strain evidence="3 4">SDU14</strain>
    </source>
</reference>
<feature type="chain" id="PRO_5044703950" evidence="1">
    <location>
        <begin position="24"/>
        <end position="104"/>
    </location>
</feature>
<comment type="caution">
    <text evidence="3">The sequence shown here is derived from an EMBL/GenBank/DDBJ whole genome shotgun (WGS) entry which is preliminary data.</text>
</comment>
<feature type="signal peptide" evidence="1">
    <location>
        <begin position="1"/>
        <end position="23"/>
    </location>
</feature>
<proteinExistence type="predicted"/>
<accession>A0A9X4AZU8</accession>
<dbReference type="Proteomes" id="UP001151081">
    <property type="component" value="Unassembled WGS sequence"/>
</dbReference>
<sequence>MIQKLWVGLFALGVVSASSRADACVTFYEDVNYGGASMSAGEESKAWVGDDWKDRISSLQLDPGCGVQVFEGRDFGVPTGVFMDDTPWLDEWNDKISSFSCWCG</sequence>
<evidence type="ECO:0000313" key="2">
    <source>
        <dbReference type="EMBL" id="MDC3985902.1"/>
    </source>
</evidence>
<protein>
    <submittedName>
        <fullName evidence="3">Peptidase inhibitor family I36 protein</fullName>
    </submittedName>
</protein>
<evidence type="ECO:0000256" key="1">
    <source>
        <dbReference type="SAM" id="SignalP"/>
    </source>
</evidence>
<dbReference type="Gene3D" id="2.60.20.10">
    <property type="entry name" value="Crystallins"/>
    <property type="match status" value="1"/>
</dbReference>